<protein>
    <submittedName>
        <fullName evidence="2">Uncharacterized protein</fullName>
    </submittedName>
</protein>
<evidence type="ECO:0000313" key="2">
    <source>
        <dbReference type="EMBL" id="SQC36279.1"/>
    </source>
</evidence>
<accession>A0A2X3GH53</accession>
<reference evidence="2 3" key="1">
    <citation type="submission" date="2018-06" db="EMBL/GenBank/DDBJ databases">
        <authorList>
            <consortium name="Pathogen Informatics"/>
            <person name="Doyle S."/>
        </authorList>
    </citation>
    <scope>NUCLEOTIDE SEQUENCE [LARGE SCALE GENOMIC DNA]</scope>
    <source>
        <strain evidence="2 3">NCTC13102</strain>
    </source>
</reference>
<evidence type="ECO:0000313" key="3">
    <source>
        <dbReference type="Proteomes" id="UP000250166"/>
    </source>
</evidence>
<dbReference type="AlphaFoldDB" id="A0A2X3GH53"/>
<gene>
    <name evidence="2" type="ORF">NCTC13102_02089</name>
</gene>
<organism evidence="2 3">
    <name type="scientific">Helicobacter fennelliae</name>
    <dbReference type="NCBI Taxonomy" id="215"/>
    <lineage>
        <taxon>Bacteria</taxon>
        <taxon>Pseudomonadati</taxon>
        <taxon>Campylobacterota</taxon>
        <taxon>Epsilonproteobacteria</taxon>
        <taxon>Campylobacterales</taxon>
        <taxon>Helicobacteraceae</taxon>
        <taxon>Helicobacter</taxon>
    </lineage>
</organism>
<evidence type="ECO:0000256" key="1">
    <source>
        <dbReference type="SAM" id="MobiDB-lite"/>
    </source>
</evidence>
<dbReference type="RefSeq" id="WP_112059176.1">
    <property type="nucleotide sequence ID" value="NZ_UAWL01000020.1"/>
</dbReference>
<dbReference type="EMBL" id="UAWL01000020">
    <property type="protein sequence ID" value="SQC36279.1"/>
    <property type="molecule type" value="Genomic_DNA"/>
</dbReference>
<dbReference type="Proteomes" id="UP000250166">
    <property type="component" value="Unassembled WGS sequence"/>
</dbReference>
<proteinExistence type="predicted"/>
<sequence length="94" mass="10303">MKENNTNQENAQQEQEAQNLQDSKLESKQDITSQDSSLKGKKEGKLDTNKLLQVAELGIHFLGKALGLLGKACVSFGESLQSLKLIKDTNNATK</sequence>
<name>A0A2X3GH53_9HELI</name>
<feature type="region of interest" description="Disordered" evidence="1">
    <location>
        <begin position="1"/>
        <end position="45"/>
    </location>
</feature>
<feature type="compositionally biased region" description="Low complexity" evidence="1">
    <location>
        <begin position="1"/>
        <end position="19"/>
    </location>
</feature>